<name>A0ABY7K2P9_9ACTN</name>
<dbReference type="InterPro" id="IPR011527">
    <property type="entry name" value="ABC1_TM_dom"/>
</dbReference>
<dbReference type="CDD" id="cd03228">
    <property type="entry name" value="ABCC_MRP_Like"/>
    <property type="match status" value="1"/>
</dbReference>
<reference evidence="10" key="1">
    <citation type="submission" date="2022-05" db="EMBL/GenBank/DDBJ databases">
        <title>Jatrophihabitans sp. SB3-54 whole genome sequence.</title>
        <authorList>
            <person name="Suh M.K."/>
            <person name="Eom M.K."/>
            <person name="Kim J.S."/>
            <person name="Kim H.S."/>
            <person name="Do H.E."/>
            <person name="Shin Y.K."/>
            <person name="Lee J.-S."/>
        </authorList>
    </citation>
    <scope>NUCLEOTIDE SEQUENCE</scope>
    <source>
        <strain evidence="10">SB3-54</strain>
    </source>
</reference>
<keyword evidence="6 7" id="KW-0472">Membrane</keyword>
<dbReference type="Pfam" id="PF00005">
    <property type="entry name" value="ABC_tran"/>
    <property type="match status" value="1"/>
</dbReference>
<evidence type="ECO:0000259" key="9">
    <source>
        <dbReference type="PROSITE" id="PS50929"/>
    </source>
</evidence>
<keyword evidence="11" id="KW-1185">Reference proteome</keyword>
<feature type="transmembrane region" description="Helical" evidence="7">
    <location>
        <begin position="161"/>
        <end position="181"/>
    </location>
</feature>
<dbReference type="Pfam" id="PF00664">
    <property type="entry name" value="ABC_membrane"/>
    <property type="match status" value="1"/>
</dbReference>
<dbReference type="InterPro" id="IPR014216">
    <property type="entry name" value="ABC_transptr_CydD"/>
</dbReference>
<evidence type="ECO:0000256" key="1">
    <source>
        <dbReference type="ARBA" id="ARBA00004651"/>
    </source>
</evidence>
<dbReference type="PANTHER" id="PTHR24221">
    <property type="entry name" value="ATP-BINDING CASSETTE SUB-FAMILY B"/>
    <property type="match status" value="1"/>
</dbReference>
<evidence type="ECO:0000256" key="5">
    <source>
        <dbReference type="ARBA" id="ARBA00022989"/>
    </source>
</evidence>
<keyword evidence="4" id="KW-0067">ATP-binding</keyword>
<evidence type="ECO:0000259" key="8">
    <source>
        <dbReference type="PROSITE" id="PS50893"/>
    </source>
</evidence>
<dbReference type="PROSITE" id="PS00211">
    <property type="entry name" value="ABC_TRANSPORTER_1"/>
    <property type="match status" value="1"/>
</dbReference>
<feature type="domain" description="ABC transmembrane type-1" evidence="9">
    <location>
        <begin position="20"/>
        <end position="303"/>
    </location>
</feature>
<dbReference type="PROSITE" id="PS50929">
    <property type="entry name" value="ABC_TM1F"/>
    <property type="match status" value="1"/>
</dbReference>
<dbReference type="EMBL" id="CP097463">
    <property type="protein sequence ID" value="WAX58275.1"/>
    <property type="molecule type" value="Genomic_DNA"/>
</dbReference>
<evidence type="ECO:0000256" key="6">
    <source>
        <dbReference type="ARBA" id="ARBA00023136"/>
    </source>
</evidence>
<protein>
    <submittedName>
        <fullName evidence="10">Thiol reductant ABC exporter subunit CydD</fullName>
    </submittedName>
</protein>
<dbReference type="InterPro" id="IPR003439">
    <property type="entry name" value="ABC_transporter-like_ATP-bd"/>
</dbReference>
<dbReference type="Gene3D" id="1.20.1560.10">
    <property type="entry name" value="ABC transporter type 1, transmembrane domain"/>
    <property type="match status" value="1"/>
</dbReference>
<evidence type="ECO:0000256" key="4">
    <source>
        <dbReference type="ARBA" id="ARBA00022840"/>
    </source>
</evidence>
<dbReference type="InterPro" id="IPR036640">
    <property type="entry name" value="ABC1_TM_sf"/>
</dbReference>
<evidence type="ECO:0000256" key="2">
    <source>
        <dbReference type="ARBA" id="ARBA00022692"/>
    </source>
</evidence>
<evidence type="ECO:0000313" key="11">
    <source>
        <dbReference type="Proteomes" id="UP001164693"/>
    </source>
</evidence>
<dbReference type="InterPro" id="IPR027417">
    <property type="entry name" value="P-loop_NTPase"/>
</dbReference>
<evidence type="ECO:0000313" key="10">
    <source>
        <dbReference type="EMBL" id="WAX58275.1"/>
    </source>
</evidence>
<dbReference type="SUPFAM" id="SSF90123">
    <property type="entry name" value="ABC transporter transmembrane region"/>
    <property type="match status" value="1"/>
</dbReference>
<proteinExistence type="predicted"/>
<evidence type="ECO:0000256" key="7">
    <source>
        <dbReference type="SAM" id="Phobius"/>
    </source>
</evidence>
<dbReference type="InterPro" id="IPR017871">
    <property type="entry name" value="ABC_transporter-like_CS"/>
</dbReference>
<accession>A0ABY7K2P9</accession>
<comment type="subcellular location">
    <subcellularLocation>
        <location evidence="1">Cell membrane</location>
        <topology evidence="1">Multi-pass membrane protein</topology>
    </subcellularLocation>
</comment>
<dbReference type="NCBIfam" id="TIGR02857">
    <property type="entry name" value="CydD"/>
    <property type="match status" value="1"/>
</dbReference>
<dbReference type="Gene3D" id="3.40.50.300">
    <property type="entry name" value="P-loop containing nucleotide triphosphate hydrolases"/>
    <property type="match status" value="1"/>
</dbReference>
<keyword evidence="2 7" id="KW-0812">Transmembrane</keyword>
<dbReference type="PANTHER" id="PTHR24221:SF590">
    <property type="entry name" value="COMPONENT LINKED WITH THE ASSEMBLY OF CYTOCHROME' TRANSPORT TRANSMEMBRANE ATP-BINDING PROTEIN ABC TRANSPORTER CYDD-RELATED"/>
    <property type="match status" value="1"/>
</dbReference>
<feature type="transmembrane region" description="Helical" evidence="7">
    <location>
        <begin position="57"/>
        <end position="78"/>
    </location>
</feature>
<dbReference type="InterPro" id="IPR003593">
    <property type="entry name" value="AAA+_ATPase"/>
</dbReference>
<dbReference type="InterPro" id="IPR039421">
    <property type="entry name" value="Type_1_exporter"/>
</dbReference>
<gene>
    <name evidence="10" type="primary">cydD</name>
    <name evidence="10" type="ORF">M6B22_05795</name>
</gene>
<dbReference type="Proteomes" id="UP001164693">
    <property type="component" value="Chromosome"/>
</dbReference>
<dbReference type="CDD" id="cd18584">
    <property type="entry name" value="ABC_6TM_AarD_CydD"/>
    <property type="match status" value="1"/>
</dbReference>
<dbReference type="PROSITE" id="PS50893">
    <property type="entry name" value="ABC_TRANSPORTER_2"/>
    <property type="match status" value="1"/>
</dbReference>
<sequence>MKPLDPRLVRYATRACAPLAAVVALGVGQAVLVIAQAYALADVIVEPVRHGVTLHTVAVPLVALAGIGLARGCLTWLTDVLAQKAGLRVTEQLRSRLLQHCLDLGPAWLSGARRGELTALLTRGVSALEPYVARYLPTLALAAIVPPLSIAVIAYQDGWSAVIIVLTLPLIPVFGALVGWATQRRSERQWRSMATLAGHFADVTAGLPTLVAYRRARSQSERIREVTRKHAEASMATLRLAFASSAVLELVATISVALIAVSVGLRLIDSAIDFRAALVVLLLAPEAYWPLRRVGAEFHASAEGLAAMSQVAAVLETPLPSRGTRTDVPDLRTAVIEVRDLVVRYPDRATAALGPLTLTLRPRTLHALTGPSGCGKSTVLAAMLGFAPIESGAITVGGVDLAEFDPDRLRSQLAWLPQHPAIPAGTLGDSLRLMRPDATEEQLHGALEQVGLGQVIARLPDGLDTVLAGPSADAEDGESAAGLSAGERARLALARVLVSERPVVLLDEPSARLDAATEQAIVEVMHRLRRNATVLMVTHRAGTAAAADVRIELEPAGAAETPASGRCPVGSAA</sequence>
<evidence type="ECO:0000256" key="3">
    <source>
        <dbReference type="ARBA" id="ARBA00022741"/>
    </source>
</evidence>
<dbReference type="SUPFAM" id="SSF52540">
    <property type="entry name" value="P-loop containing nucleoside triphosphate hydrolases"/>
    <property type="match status" value="1"/>
</dbReference>
<feature type="transmembrane region" description="Helical" evidence="7">
    <location>
        <begin position="135"/>
        <end position="155"/>
    </location>
</feature>
<feature type="domain" description="ABC transporter" evidence="8">
    <location>
        <begin position="336"/>
        <end position="573"/>
    </location>
</feature>
<dbReference type="SMART" id="SM00382">
    <property type="entry name" value="AAA"/>
    <property type="match status" value="1"/>
</dbReference>
<keyword evidence="5 7" id="KW-1133">Transmembrane helix</keyword>
<organism evidence="10 11">
    <name type="scientific">Jatrophihabitans cynanchi</name>
    <dbReference type="NCBI Taxonomy" id="2944128"/>
    <lineage>
        <taxon>Bacteria</taxon>
        <taxon>Bacillati</taxon>
        <taxon>Actinomycetota</taxon>
        <taxon>Actinomycetes</taxon>
        <taxon>Jatrophihabitantales</taxon>
        <taxon>Jatrophihabitantaceae</taxon>
        <taxon>Jatrophihabitans</taxon>
    </lineage>
</organism>
<keyword evidence="3" id="KW-0547">Nucleotide-binding</keyword>
<dbReference type="RefSeq" id="WP_269444825.1">
    <property type="nucleotide sequence ID" value="NZ_CP097463.1"/>
</dbReference>
<feature type="transmembrane region" description="Helical" evidence="7">
    <location>
        <begin position="238"/>
        <end position="268"/>
    </location>
</feature>